<accession>A0A9D4R5S4</accession>
<proteinExistence type="predicted"/>
<keyword evidence="2" id="KW-1185">Reference proteome</keyword>
<reference evidence="1" key="1">
    <citation type="journal article" date="2019" name="bioRxiv">
        <title>The Genome of the Zebra Mussel, Dreissena polymorpha: A Resource for Invasive Species Research.</title>
        <authorList>
            <person name="McCartney M.A."/>
            <person name="Auch B."/>
            <person name="Kono T."/>
            <person name="Mallez S."/>
            <person name="Zhang Y."/>
            <person name="Obille A."/>
            <person name="Becker A."/>
            <person name="Abrahante J.E."/>
            <person name="Garbe J."/>
            <person name="Badalamenti J.P."/>
            <person name="Herman A."/>
            <person name="Mangelson H."/>
            <person name="Liachko I."/>
            <person name="Sullivan S."/>
            <person name="Sone E.D."/>
            <person name="Koren S."/>
            <person name="Silverstein K.A.T."/>
            <person name="Beckman K.B."/>
            <person name="Gohl D.M."/>
        </authorList>
    </citation>
    <scope>NUCLEOTIDE SEQUENCE</scope>
    <source>
        <strain evidence="1">Duluth1</strain>
        <tissue evidence="1">Whole animal</tissue>
    </source>
</reference>
<reference evidence="1" key="2">
    <citation type="submission" date="2020-11" db="EMBL/GenBank/DDBJ databases">
        <authorList>
            <person name="McCartney M.A."/>
            <person name="Auch B."/>
            <person name="Kono T."/>
            <person name="Mallez S."/>
            <person name="Becker A."/>
            <person name="Gohl D.M."/>
            <person name="Silverstein K.A.T."/>
            <person name="Koren S."/>
            <person name="Bechman K.B."/>
            <person name="Herman A."/>
            <person name="Abrahante J.E."/>
            <person name="Garbe J."/>
        </authorList>
    </citation>
    <scope>NUCLEOTIDE SEQUENCE</scope>
    <source>
        <strain evidence="1">Duluth1</strain>
        <tissue evidence="1">Whole animal</tissue>
    </source>
</reference>
<evidence type="ECO:0000313" key="1">
    <source>
        <dbReference type="EMBL" id="KAH3856156.1"/>
    </source>
</evidence>
<evidence type="ECO:0000313" key="2">
    <source>
        <dbReference type="Proteomes" id="UP000828390"/>
    </source>
</evidence>
<comment type="caution">
    <text evidence="1">The sequence shown here is derived from an EMBL/GenBank/DDBJ whole genome shotgun (WGS) entry which is preliminary data.</text>
</comment>
<sequence>MTAGSRNKATITLKTLTKTNKPKASVTMKRSSTLMQNHLEEHLHAIVSNCTT</sequence>
<dbReference type="EMBL" id="JAIWYP010000003">
    <property type="protein sequence ID" value="KAH3856156.1"/>
    <property type="molecule type" value="Genomic_DNA"/>
</dbReference>
<dbReference type="Proteomes" id="UP000828390">
    <property type="component" value="Unassembled WGS sequence"/>
</dbReference>
<dbReference type="AlphaFoldDB" id="A0A9D4R5S4"/>
<gene>
    <name evidence="1" type="ORF">DPMN_098736</name>
</gene>
<organism evidence="1 2">
    <name type="scientific">Dreissena polymorpha</name>
    <name type="common">Zebra mussel</name>
    <name type="synonym">Mytilus polymorpha</name>
    <dbReference type="NCBI Taxonomy" id="45954"/>
    <lineage>
        <taxon>Eukaryota</taxon>
        <taxon>Metazoa</taxon>
        <taxon>Spiralia</taxon>
        <taxon>Lophotrochozoa</taxon>
        <taxon>Mollusca</taxon>
        <taxon>Bivalvia</taxon>
        <taxon>Autobranchia</taxon>
        <taxon>Heteroconchia</taxon>
        <taxon>Euheterodonta</taxon>
        <taxon>Imparidentia</taxon>
        <taxon>Neoheterodontei</taxon>
        <taxon>Myida</taxon>
        <taxon>Dreissenoidea</taxon>
        <taxon>Dreissenidae</taxon>
        <taxon>Dreissena</taxon>
    </lineage>
</organism>
<protein>
    <submittedName>
        <fullName evidence="1">Uncharacterized protein</fullName>
    </submittedName>
</protein>
<name>A0A9D4R5S4_DREPO</name>